<evidence type="ECO:0000313" key="1">
    <source>
        <dbReference type="EMBL" id="WZB89723.1"/>
    </source>
</evidence>
<dbReference type="Proteomes" id="UP001483337">
    <property type="component" value="Chromosome"/>
</dbReference>
<proteinExistence type="predicted"/>
<dbReference type="RefSeq" id="WP_353932618.1">
    <property type="nucleotide sequence ID" value="NZ_CP150886.1"/>
</dbReference>
<accession>A0ABZ2UZQ1</accession>
<dbReference type="EMBL" id="CP150886">
    <property type="protein sequence ID" value="WZB89723.1"/>
    <property type="molecule type" value="Genomic_DNA"/>
</dbReference>
<name>A0ABZ2UZQ1_9CYAN</name>
<reference evidence="1 2" key="1">
    <citation type="submission" date="2024-04" db="EMBL/GenBank/DDBJ databases">
        <title>Okeanomitos corallinicola gen. &amp; sp. nov. (Nostocales, Cyanobacteria), a new toxic marine heterocyst-forming cyanobacterium from a coral reef.</title>
        <authorList>
            <person name="Li H."/>
            <person name="Li R."/>
            <person name="Kang J."/>
            <person name="Hii K.S."/>
            <person name="Mohamed H.F."/>
            <person name="Xu X."/>
            <person name="Luo Z."/>
        </authorList>
    </citation>
    <scope>NUCLEOTIDE SEQUENCE [LARGE SCALE GENOMIC DNA]</scope>
    <source>
        <strain evidence="1 2">TIOX110</strain>
    </source>
</reference>
<gene>
    <name evidence="1" type="ORF">WJM97_08540</name>
</gene>
<keyword evidence="2" id="KW-1185">Reference proteome</keyword>
<sequence length="75" mass="8824">MQNNNFNEHLVEQRVTYSLEKDGQFFIVENVPARVNIETGEQFFSPETVEQLQQIILHQPQPARFMQIPVYQFAA</sequence>
<protein>
    <recommendedName>
        <fullName evidence="3">YgiT-type zinc finger protein</fullName>
    </recommendedName>
</protein>
<evidence type="ECO:0000313" key="2">
    <source>
        <dbReference type="Proteomes" id="UP001483337"/>
    </source>
</evidence>
<evidence type="ECO:0008006" key="3">
    <source>
        <dbReference type="Google" id="ProtNLM"/>
    </source>
</evidence>
<organism evidence="1 2">
    <name type="scientific">Okeanomitos corallinicola TIOX110</name>
    <dbReference type="NCBI Taxonomy" id="3133117"/>
    <lineage>
        <taxon>Bacteria</taxon>
        <taxon>Bacillati</taxon>
        <taxon>Cyanobacteriota</taxon>
        <taxon>Cyanophyceae</taxon>
        <taxon>Nostocales</taxon>
        <taxon>Aphanizomenonaceae</taxon>
        <taxon>Okeanomitos</taxon>
    </lineage>
</organism>